<dbReference type="InterPro" id="IPR011333">
    <property type="entry name" value="SKP1/BTB/POZ_sf"/>
</dbReference>
<protein>
    <recommendedName>
        <fullName evidence="3">BTB domain-containing protein</fullName>
    </recommendedName>
</protein>
<sequence>DSDVTFRSSDNILFLVHRKNLDNLDVCAGGFPPSEMASTEGEVVELTETSTTLELLFQFMYPQQHPALDITPFEVLEPLAEAAEKYQVFPAMNICHIRMRDMVHDNPVAVAAYAAKHDYPFHVSEVAPMMISMPALQVIEMLPPHLILPWVRYKEEWQHALEDSVKVEVANATHSQHRNGSKGFYEYEDTYAPSAFICMSRLARNISSLRDLDTVLNVEVQYDCCRQDLSRWRTYIEERIAKIPKFSTFL</sequence>
<dbReference type="AlphaFoldDB" id="A0AAD7F881"/>
<evidence type="ECO:0000313" key="1">
    <source>
        <dbReference type="EMBL" id="KAJ7608257.1"/>
    </source>
</evidence>
<dbReference type="EMBL" id="JARKIF010000046">
    <property type="protein sequence ID" value="KAJ7608257.1"/>
    <property type="molecule type" value="Genomic_DNA"/>
</dbReference>
<accession>A0AAD7F881</accession>
<proteinExistence type="predicted"/>
<comment type="caution">
    <text evidence="1">The sequence shown here is derived from an EMBL/GenBank/DDBJ whole genome shotgun (WGS) entry which is preliminary data.</text>
</comment>
<dbReference type="Proteomes" id="UP001221142">
    <property type="component" value="Unassembled WGS sequence"/>
</dbReference>
<organism evidence="1 2">
    <name type="scientific">Roridomyces roridus</name>
    <dbReference type="NCBI Taxonomy" id="1738132"/>
    <lineage>
        <taxon>Eukaryota</taxon>
        <taxon>Fungi</taxon>
        <taxon>Dikarya</taxon>
        <taxon>Basidiomycota</taxon>
        <taxon>Agaricomycotina</taxon>
        <taxon>Agaricomycetes</taxon>
        <taxon>Agaricomycetidae</taxon>
        <taxon>Agaricales</taxon>
        <taxon>Marasmiineae</taxon>
        <taxon>Mycenaceae</taxon>
        <taxon>Roridomyces</taxon>
    </lineage>
</organism>
<feature type="non-terminal residue" evidence="1">
    <location>
        <position position="1"/>
    </location>
</feature>
<reference evidence="1" key="1">
    <citation type="submission" date="2023-03" db="EMBL/GenBank/DDBJ databases">
        <title>Massive genome expansion in bonnet fungi (Mycena s.s.) driven by repeated elements and novel gene families across ecological guilds.</title>
        <authorList>
            <consortium name="Lawrence Berkeley National Laboratory"/>
            <person name="Harder C.B."/>
            <person name="Miyauchi S."/>
            <person name="Viragh M."/>
            <person name="Kuo A."/>
            <person name="Thoen E."/>
            <person name="Andreopoulos B."/>
            <person name="Lu D."/>
            <person name="Skrede I."/>
            <person name="Drula E."/>
            <person name="Henrissat B."/>
            <person name="Morin E."/>
            <person name="Kohler A."/>
            <person name="Barry K."/>
            <person name="LaButti K."/>
            <person name="Morin E."/>
            <person name="Salamov A."/>
            <person name="Lipzen A."/>
            <person name="Mereny Z."/>
            <person name="Hegedus B."/>
            <person name="Baldrian P."/>
            <person name="Stursova M."/>
            <person name="Weitz H."/>
            <person name="Taylor A."/>
            <person name="Grigoriev I.V."/>
            <person name="Nagy L.G."/>
            <person name="Martin F."/>
            <person name="Kauserud H."/>
        </authorList>
    </citation>
    <scope>NUCLEOTIDE SEQUENCE</scope>
    <source>
        <strain evidence="1">9284</strain>
    </source>
</reference>
<evidence type="ECO:0008006" key="3">
    <source>
        <dbReference type="Google" id="ProtNLM"/>
    </source>
</evidence>
<feature type="non-terminal residue" evidence="1">
    <location>
        <position position="250"/>
    </location>
</feature>
<gene>
    <name evidence="1" type="ORF">FB45DRAFT_1130237</name>
</gene>
<name>A0AAD7F881_9AGAR</name>
<evidence type="ECO:0000313" key="2">
    <source>
        <dbReference type="Proteomes" id="UP001221142"/>
    </source>
</evidence>
<dbReference type="Gene3D" id="3.30.710.10">
    <property type="entry name" value="Potassium Channel Kv1.1, Chain A"/>
    <property type="match status" value="1"/>
</dbReference>
<keyword evidence="2" id="KW-1185">Reference proteome</keyword>